<evidence type="ECO:0000256" key="1">
    <source>
        <dbReference type="SAM" id="Phobius"/>
    </source>
</evidence>
<dbReference type="Proteomes" id="UP001600888">
    <property type="component" value="Unassembled WGS sequence"/>
</dbReference>
<protein>
    <submittedName>
        <fullName evidence="2">Uncharacterized protein</fullName>
    </submittedName>
</protein>
<feature type="transmembrane region" description="Helical" evidence="1">
    <location>
        <begin position="36"/>
        <end position="59"/>
    </location>
</feature>
<dbReference type="EMBL" id="JBAWTH010000011">
    <property type="protein sequence ID" value="KAL2289743.1"/>
    <property type="molecule type" value="Genomic_DNA"/>
</dbReference>
<keyword evidence="1" id="KW-1133">Transmembrane helix</keyword>
<evidence type="ECO:0000313" key="3">
    <source>
        <dbReference type="Proteomes" id="UP001600888"/>
    </source>
</evidence>
<keyword evidence="3" id="KW-1185">Reference proteome</keyword>
<name>A0ABR4F4W7_9PEZI</name>
<gene>
    <name evidence="2" type="ORF">FJTKL_01070</name>
</gene>
<organism evidence="2 3">
    <name type="scientific">Diaporthe vaccinii</name>
    <dbReference type="NCBI Taxonomy" id="105482"/>
    <lineage>
        <taxon>Eukaryota</taxon>
        <taxon>Fungi</taxon>
        <taxon>Dikarya</taxon>
        <taxon>Ascomycota</taxon>
        <taxon>Pezizomycotina</taxon>
        <taxon>Sordariomycetes</taxon>
        <taxon>Sordariomycetidae</taxon>
        <taxon>Diaporthales</taxon>
        <taxon>Diaporthaceae</taxon>
        <taxon>Diaporthe</taxon>
        <taxon>Diaporthe eres species complex</taxon>
    </lineage>
</organism>
<feature type="transmembrane region" description="Helical" evidence="1">
    <location>
        <begin position="12"/>
        <end position="30"/>
    </location>
</feature>
<comment type="caution">
    <text evidence="2">The sequence shown here is derived from an EMBL/GenBank/DDBJ whole genome shotgun (WGS) entry which is preliminary data.</text>
</comment>
<keyword evidence="1" id="KW-0472">Membrane</keyword>
<reference evidence="2 3" key="1">
    <citation type="submission" date="2024-03" db="EMBL/GenBank/DDBJ databases">
        <title>A high-quality draft genome sequence of Diaporthe vaccinii, a causative agent of upright dieback and viscid rot disease in cranberry plants.</title>
        <authorList>
            <person name="Sarrasin M."/>
            <person name="Lang B.F."/>
            <person name="Burger G."/>
        </authorList>
    </citation>
    <scope>NUCLEOTIDE SEQUENCE [LARGE SCALE GENOMIC DNA]</scope>
    <source>
        <strain evidence="2 3">IS7</strain>
    </source>
</reference>
<keyword evidence="1" id="KW-0812">Transmembrane</keyword>
<proteinExistence type="predicted"/>
<evidence type="ECO:0000313" key="2">
    <source>
        <dbReference type="EMBL" id="KAL2289743.1"/>
    </source>
</evidence>
<sequence length="134" mass="14550">MPEGFLTRLGQALFTVQSVIAFAVFLFASQREAFPWAGWVTSAGLALWTAIGAPLLVIYRGSLRQKLPWSFLIPLKFFFLFAGAPPSNLYQAGLLTPLSVTIGLICVIIYDEAIPVVPRGRILGEIQSGGDSHV</sequence>
<accession>A0ABR4F4W7</accession>
<feature type="transmembrane region" description="Helical" evidence="1">
    <location>
        <begin position="90"/>
        <end position="110"/>
    </location>
</feature>